<gene>
    <name evidence="1" type="ORF">PoB_006036000</name>
</gene>
<reference evidence="1 2" key="1">
    <citation type="journal article" date="2021" name="Elife">
        <title>Chloroplast acquisition without the gene transfer in kleptoplastic sea slugs, Plakobranchus ocellatus.</title>
        <authorList>
            <person name="Maeda T."/>
            <person name="Takahashi S."/>
            <person name="Yoshida T."/>
            <person name="Shimamura S."/>
            <person name="Takaki Y."/>
            <person name="Nagai Y."/>
            <person name="Toyoda A."/>
            <person name="Suzuki Y."/>
            <person name="Arimoto A."/>
            <person name="Ishii H."/>
            <person name="Satoh N."/>
            <person name="Nishiyama T."/>
            <person name="Hasebe M."/>
            <person name="Maruyama T."/>
            <person name="Minagawa J."/>
            <person name="Obokata J."/>
            <person name="Shigenobu S."/>
        </authorList>
    </citation>
    <scope>NUCLEOTIDE SEQUENCE [LARGE SCALE GENOMIC DNA]</scope>
</reference>
<comment type="caution">
    <text evidence="1">The sequence shown here is derived from an EMBL/GenBank/DDBJ whole genome shotgun (WGS) entry which is preliminary data.</text>
</comment>
<organism evidence="1 2">
    <name type="scientific">Plakobranchus ocellatus</name>
    <dbReference type="NCBI Taxonomy" id="259542"/>
    <lineage>
        <taxon>Eukaryota</taxon>
        <taxon>Metazoa</taxon>
        <taxon>Spiralia</taxon>
        <taxon>Lophotrochozoa</taxon>
        <taxon>Mollusca</taxon>
        <taxon>Gastropoda</taxon>
        <taxon>Heterobranchia</taxon>
        <taxon>Euthyneura</taxon>
        <taxon>Panpulmonata</taxon>
        <taxon>Sacoglossa</taxon>
        <taxon>Placobranchoidea</taxon>
        <taxon>Plakobranchidae</taxon>
        <taxon>Plakobranchus</taxon>
    </lineage>
</organism>
<sequence length="88" mass="9891">MDQLVIHHPLEDLTQTDIGHNKSVVRGIRSILSKVRNWNHRSLPPRWGDVCGGPYVIEKFKENIQAGFKKVPQKLIVHTSGPAADSLD</sequence>
<evidence type="ECO:0000313" key="1">
    <source>
        <dbReference type="EMBL" id="GFO33855.1"/>
    </source>
</evidence>
<keyword evidence="2" id="KW-1185">Reference proteome</keyword>
<evidence type="ECO:0008006" key="3">
    <source>
        <dbReference type="Google" id="ProtNLM"/>
    </source>
</evidence>
<dbReference type="EMBL" id="BLXT01006838">
    <property type="protein sequence ID" value="GFO33855.1"/>
    <property type="molecule type" value="Genomic_DNA"/>
</dbReference>
<name>A0AAV4CPN3_9GAST</name>
<evidence type="ECO:0000313" key="2">
    <source>
        <dbReference type="Proteomes" id="UP000735302"/>
    </source>
</evidence>
<proteinExistence type="predicted"/>
<accession>A0AAV4CPN3</accession>
<protein>
    <recommendedName>
        <fullName evidence="3">Macro domain-containing protein</fullName>
    </recommendedName>
</protein>
<dbReference type="Proteomes" id="UP000735302">
    <property type="component" value="Unassembled WGS sequence"/>
</dbReference>
<dbReference type="AlphaFoldDB" id="A0AAV4CPN3"/>